<evidence type="ECO:0000256" key="8">
    <source>
        <dbReference type="ARBA" id="ARBA00023237"/>
    </source>
</evidence>
<evidence type="ECO:0000259" key="10">
    <source>
        <dbReference type="PROSITE" id="PS51841"/>
    </source>
</evidence>
<dbReference type="PANTHER" id="PTHR30093:SF44">
    <property type="entry name" value="TYPE II SECRETION SYSTEM CORE PROTEIN G"/>
    <property type="match status" value="1"/>
</dbReference>
<keyword evidence="5" id="KW-0574">Periplasm</keyword>
<keyword evidence="6 9" id="KW-1133">Transmembrane helix</keyword>
<dbReference type="GO" id="GO:0042597">
    <property type="term" value="C:periplasmic space"/>
    <property type="evidence" value="ECO:0007669"/>
    <property type="project" value="UniProtKB-SubCell"/>
</dbReference>
<evidence type="ECO:0000256" key="6">
    <source>
        <dbReference type="ARBA" id="ARBA00022989"/>
    </source>
</evidence>
<keyword evidence="8" id="KW-0998">Cell outer membrane</keyword>
<dbReference type="InterPro" id="IPR036415">
    <property type="entry name" value="Lamin_tail_dom_sf"/>
</dbReference>
<dbReference type="OrthoDB" id="4376109at2"/>
<dbReference type="eggNOG" id="COG4969">
    <property type="taxonomic scope" value="Bacteria"/>
</dbReference>
<protein>
    <recommendedName>
        <fullName evidence="10">LTD domain-containing protein</fullName>
    </recommendedName>
</protein>
<evidence type="ECO:0000256" key="2">
    <source>
        <dbReference type="ARBA" id="ARBA00004418"/>
    </source>
</evidence>
<dbReference type="SUPFAM" id="SSF54523">
    <property type="entry name" value="Pili subunits"/>
    <property type="match status" value="1"/>
</dbReference>
<feature type="transmembrane region" description="Helical" evidence="9">
    <location>
        <begin position="6"/>
        <end position="27"/>
    </location>
</feature>
<comment type="subcellular location">
    <subcellularLocation>
        <location evidence="1">Cell outer membrane</location>
        <topology evidence="1">Single-pass membrane protein</topology>
    </subcellularLocation>
    <subcellularLocation>
        <location evidence="2">Periplasm</location>
    </subcellularLocation>
</comment>
<evidence type="ECO:0000256" key="7">
    <source>
        <dbReference type="ARBA" id="ARBA00023136"/>
    </source>
</evidence>
<dbReference type="HOGENOM" id="CLU_1084962_0_0_0"/>
<dbReference type="Gene3D" id="2.60.40.1260">
    <property type="entry name" value="Lamin Tail domain"/>
    <property type="match status" value="1"/>
</dbReference>
<dbReference type="STRING" id="521045.Kole_0417"/>
<dbReference type="Gene3D" id="3.30.700.10">
    <property type="entry name" value="Glycoprotein, Type 4 Pilin"/>
    <property type="match status" value="1"/>
</dbReference>
<keyword evidence="3" id="KW-0488">Methylation</keyword>
<gene>
    <name evidence="11" type="ordered locus">Kole_0417</name>
</gene>
<evidence type="ECO:0000256" key="4">
    <source>
        <dbReference type="ARBA" id="ARBA00022692"/>
    </source>
</evidence>
<dbReference type="RefSeq" id="WP_012744929.1">
    <property type="nucleotide sequence ID" value="NC_012785.1"/>
</dbReference>
<accession>C5CDX3</accession>
<sequence length="256" mass="28182">MLYKKGFTLVELLIVLAIIAVLVAALIPPAMNSIRKAKAVQVARNLKNLSIGFENKILVDNVPPLSIDEIGRNIPDNYGVAYEVSNGTWLVVVYYTGKDVDYDTLKTILPDVSQDYVPLSSPTVLSGSPSYSEDPENIYYSYVISIGGGTLEADVEITNIEYAANPEVVHIKNLGTLSVNLLGWKLKDIANHIFTFPNFVLEPGEEVRVYSHVTASSPMPEGENNLKWTGQYVWNNDGDTAYLYDSSGATVTTYSY</sequence>
<keyword evidence="4 9" id="KW-0812">Transmembrane</keyword>
<dbReference type="NCBIfam" id="TIGR02532">
    <property type="entry name" value="IV_pilin_GFxxxE"/>
    <property type="match status" value="1"/>
</dbReference>
<dbReference type="InterPro" id="IPR045584">
    <property type="entry name" value="Pilin-like"/>
</dbReference>
<evidence type="ECO:0000256" key="3">
    <source>
        <dbReference type="ARBA" id="ARBA00022481"/>
    </source>
</evidence>
<dbReference type="PROSITE" id="PS51841">
    <property type="entry name" value="LTD"/>
    <property type="match status" value="1"/>
</dbReference>
<evidence type="ECO:0000256" key="1">
    <source>
        <dbReference type="ARBA" id="ARBA00004203"/>
    </source>
</evidence>
<dbReference type="InterPro" id="IPR001322">
    <property type="entry name" value="Lamin_tail_dom"/>
</dbReference>
<evidence type="ECO:0000313" key="12">
    <source>
        <dbReference type="Proteomes" id="UP000002382"/>
    </source>
</evidence>
<dbReference type="PROSITE" id="PS00409">
    <property type="entry name" value="PROKAR_NTER_METHYL"/>
    <property type="match status" value="1"/>
</dbReference>
<proteinExistence type="predicted"/>
<dbReference type="Pfam" id="PF07963">
    <property type="entry name" value="N_methyl"/>
    <property type="match status" value="1"/>
</dbReference>
<name>C5CDX3_KOSOT</name>
<dbReference type="Proteomes" id="UP000002382">
    <property type="component" value="Chromosome"/>
</dbReference>
<dbReference type="AlphaFoldDB" id="C5CDX3"/>
<dbReference type="KEGG" id="kol:Kole_0417"/>
<evidence type="ECO:0000313" key="11">
    <source>
        <dbReference type="EMBL" id="ACR79142.1"/>
    </source>
</evidence>
<organism evidence="11 12">
    <name type="scientific">Kosmotoga olearia (strain ATCC BAA-1733 / DSM 21960 / TBF 19.5.1)</name>
    <dbReference type="NCBI Taxonomy" id="521045"/>
    <lineage>
        <taxon>Bacteria</taxon>
        <taxon>Thermotogati</taxon>
        <taxon>Thermotogota</taxon>
        <taxon>Thermotogae</taxon>
        <taxon>Kosmotogales</taxon>
        <taxon>Kosmotogaceae</taxon>
        <taxon>Kosmotoga</taxon>
    </lineage>
</organism>
<keyword evidence="7 9" id="KW-0472">Membrane</keyword>
<evidence type="ECO:0000256" key="9">
    <source>
        <dbReference type="SAM" id="Phobius"/>
    </source>
</evidence>
<feature type="domain" description="LTD" evidence="10">
    <location>
        <begin position="147"/>
        <end position="256"/>
    </location>
</feature>
<dbReference type="SUPFAM" id="SSF74853">
    <property type="entry name" value="Lamin A/C globular tail domain"/>
    <property type="match status" value="1"/>
</dbReference>
<dbReference type="GO" id="GO:0009279">
    <property type="term" value="C:cell outer membrane"/>
    <property type="evidence" value="ECO:0007669"/>
    <property type="project" value="UniProtKB-SubCell"/>
</dbReference>
<evidence type="ECO:0000256" key="5">
    <source>
        <dbReference type="ARBA" id="ARBA00022764"/>
    </source>
</evidence>
<reference evidence="11 12" key="2">
    <citation type="journal article" date="2011" name="J. Bacteriol.">
        <title>Genome Sequence of Kosmotoga olearia Strain TBF 19.5.1, a Thermophilic Bacterium with a Wide Growth Temperature Range, Isolated from the Troll B Oil Platform in the North Sea.</title>
        <authorList>
            <person name="Swithers K.S."/>
            <person name="Dipippo J.L."/>
            <person name="Bruce D.C."/>
            <person name="Detter C."/>
            <person name="Tapia R."/>
            <person name="Han S."/>
            <person name="Goodwin L.A."/>
            <person name="Han J."/>
            <person name="Woyke T."/>
            <person name="Pitluck S."/>
            <person name="Pennacchio L."/>
            <person name="Nolan M."/>
            <person name="Mikhailova N."/>
            <person name="Land M.L."/>
            <person name="Nesbo C.L."/>
            <person name="Gogarten J.P."/>
            <person name="Noll K.M."/>
        </authorList>
    </citation>
    <scope>NUCLEOTIDE SEQUENCE [LARGE SCALE GENOMIC DNA]</scope>
    <source>
        <strain evidence="12">ATCC BAA-1733 / DSM 21960 / TBF 19.5.1</strain>
    </source>
</reference>
<keyword evidence="12" id="KW-1185">Reference proteome</keyword>
<dbReference type="InterPro" id="IPR012902">
    <property type="entry name" value="N_methyl_site"/>
</dbReference>
<dbReference type="EMBL" id="CP001634">
    <property type="protein sequence ID" value="ACR79142.1"/>
    <property type="molecule type" value="Genomic_DNA"/>
</dbReference>
<dbReference type="PANTHER" id="PTHR30093">
    <property type="entry name" value="GENERAL SECRETION PATHWAY PROTEIN G"/>
    <property type="match status" value="1"/>
</dbReference>
<dbReference type="Pfam" id="PF00932">
    <property type="entry name" value="LTD"/>
    <property type="match status" value="1"/>
</dbReference>
<reference evidence="11 12" key="1">
    <citation type="submission" date="2009-06" db="EMBL/GenBank/DDBJ databases">
        <title>Complete sequence of Thermotogales bacterium TBF 19.5.1.</title>
        <authorList>
            <consortium name="US DOE Joint Genome Institute"/>
            <person name="Lucas S."/>
            <person name="Copeland A."/>
            <person name="Lapidus A."/>
            <person name="Glavina del Rio T."/>
            <person name="Tice H."/>
            <person name="Bruce D."/>
            <person name="Goodwin L."/>
            <person name="Pitluck S."/>
            <person name="Chertkov O."/>
            <person name="Brettin T."/>
            <person name="Detter J.C."/>
            <person name="Han C."/>
            <person name="Schmutz J."/>
            <person name="Larimer F."/>
            <person name="Land M."/>
            <person name="Hauser L."/>
            <person name="Kyrpides N."/>
            <person name="Ovchinnikova G."/>
            <person name="Noll K."/>
        </authorList>
    </citation>
    <scope>NUCLEOTIDE SEQUENCE [LARGE SCALE GENOMIC DNA]</scope>
    <source>
        <strain evidence="12">ATCC BAA-1733 / DSM 21960 / TBF 19.5.1</strain>
    </source>
</reference>